<dbReference type="RefSeq" id="WP_007095742.1">
    <property type="nucleotide sequence ID" value="NZ_CP142125.1"/>
</dbReference>
<dbReference type="AlphaFoldDB" id="A9DQS3"/>
<protein>
    <submittedName>
        <fullName evidence="1">Uncharacterized protein</fullName>
    </submittedName>
</protein>
<accession>A9DQS3</accession>
<dbReference type="STRING" id="391587.KAOT1_16033"/>
<keyword evidence="2" id="KW-1185">Reference proteome</keyword>
<evidence type="ECO:0000313" key="2">
    <source>
        <dbReference type="Proteomes" id="UP000002945"/>
    </source>
</evidence>
<gene>
    <name evidence="1" type="ORF">KAOT1_16033</name>
</gene>
<organism evidence="1 2">
    <name type="scientific">Kordia algicida OT-1</name>
    <dbReference type="NCBI Taxonomy" id="391587"/>
    <lineage>
        <taxon>Bacteria</taxon>
        <taxon>Pseudomonadati</taxon>
        <taxon>Bacteroidota</taxon>
        <taxon>Flavobacteriia</taxon>
        <taxon>Flavobacteriales</taxon>
        <taxon>Flavobacteriaceae</taxon>
        <taxon>Kordia</taxon>
    </lineage>
</organism>
<evidence type="ECO:0000313" key="1">
    <source>
        <dbReference type="EMBL" id="EDP96688.1"/>
    </source>
</evidence>
<dbReference type="EMBL" id="ABIB01000003">
    <property type="protein sequence ID" value="EDP96688.1"/>
    <property type="molecule type" value="Genomic_DNA"/>
</dbReference>
<dbReference type="Proteomes" id="UP000002945">
    <property type="component" value="Unassembled WGS sequence"/>
</dbReference>
<proteinExistence type="predicted"/>
<reference evidence="1 2" key="1">
    <citation type="journal article" date="2011" name="J. Bacteriol.">
        <title>Genome sequence of the algicidal bacterium Kordia algicida OT-1.</title>
        <authorList>
            <person name="Lee H.S."/>
            <person name="Kang S.G."/>
            <person name="Kwon K.K."/>
            <person name="Lee J.H."/>
            <person name="Kim S.J."/>
        </authorList>
    </citation>
    <scope>NUCLEOTIDE SEQUENCE [LARGE SCALE GENOMIC DNA]</scope>
    <source>
        <strain evidence="1 2">OT-1</strain>
    </source>
</reference>
<dbReference type="HOGENOM" id="CLU_3217591_0_0_10"/>
<name>A9DQS3_9FLAO</name>
<comment type="caution">
    <text evidence="1">The sequence shown here is derived from an EMBL/GenBank/DDBJ whole genome shotgun (WGS) entry which is preliminary data.</text>
</comment>
<sequence>MKKRSLKQIEIENKLSIVSQITQIKGGSMSGMTSETEIVEFEEG</sequence>